<proteinExistence type="predicted"/>
<reference evidence="2 3" key="1">
    <citation type="submission" date="2016-10" db="EMBL/GenBank/DDBJ databases">
        <authorList>
            <person name="de Groot N.N."/>
        </authorList>
    </citation>
    <scope>NUCLEOTIDE SEQUENCE [LARGE SCALE GENOMIC DNA]</scope>
    <source>
        <strain evidence="2 3">DSM 44908</strain>
    </source>
</reference>
<evidence type="ECO:0000313" key="2">
    <source>
        <dbReference type="EMBL" id="SFA42203.1"/>
    </source>
</evidence>
<dbReference type="Proteomes" id="UP000182054">
    <property type="component" value="Unassembled WGS sequence"/>
</dbReference>
<sequence length="437" mass="47421">MAQDIVPIELGVTAGDLVTLWAPEWREDGEEWEAFLGRDDALFAFPSVAHLAAFIRADDDNDLVDHPQWRTVRALSAEHIEPDDDHVYDLVGVPELAAEEPTEETVIELARALGMARTLGEVCELDTVTRYFSANHLFAVLGRGADAFVGREGKQLWNRIGAALATGWDDVLDEIDGVLTTPEVDDKAVADADAEIVAAAENIVDADAPDETDNPDLDVEPRTDAAAIPAVGGASASRGADDAEDTLDEEDLDEDDFWASVGIDPIRIITGENTYYTLRCYLDDEPIFLGRSGAILVFTSERALARYLADDHEHDLASLETYDDVRTAAIDGSLDVTVTDENVYVLPGIADDLARGPEAVDADQLDLAVELVSDAADFARDSSVEEALAPSTPLGWLVSGILEPTPGRMAPSPPFDAEAESWRDLEREFETRLRVTS</sequence>
<dbReference type="OrthoDB" id="3350465at2"/>
<organism evidence="2 3">
    <name type="scientific">Rhodococcoides kroppenstedtii</name>
    <dbReference type="NCBI Taxonomy" id="293050"/>
    <lineage>
        <taxon>Bacteria</taxon>
        <taxon>Bacillati</taxon>
        <taxon>Actinomycetota</taxon>
        <taxon>Actinomycetes</taxon>
        <taxon>Mycobacteriales</taxon>
        <taxon>Nocardiaceae</taxon>
        <taxon>Rhodococcoides</taxon>
    </lineage>
</organism>
<dbReference type="EMBL" id="FOJN01000002">
    <property type="protein sequence ID" value="SFA42203.1"/>
    <property type="molecule type" value="Genomic_DNA"/>
</dbReference>
<evidence type="ECO:0008006" key="4">
    <source>
        <dbReference type="Google" id="ProtNLM"/>
    </source>
</evidence>
<feature type="compositionally biased region" description="Low complexity" evidence="1">
    <location>
        <begin position="228"/>
        <end position="238"/>
    </location>
</feature>
<feature type="compositionally biased region" description="Acidic residues" evidence="1">
    <location>
        <begin position="242"/>
        <end position="251"/>
    </location>
</feature>
<name>A0A1I0SS19_9NOCA</name>
<dbReference type="RefSeq" id="WP_068365873.1">
    <property type="nucleotide sequence ID" value="NZ_FOJN01000002.1"/>
</dbReference>
<feature type="region of interest" description="Disordered" evidence="1">
    <location>
        <begin position="228"/>
        <end position="251"/>
    </location>
</feature>
<evidence type="ECO:0000256" key="1">
    <source>
        <dbReference type="SAM" id="MobiDB-lite"/>
    </source>
</evidence>
<dbReference type="GeneID" id="85484680"/>
<gene>
    <name evidence="2" type="ORF">SAMN05444374_102210</name>
</gene>
<accession>A0A1I0SS19</accession>
<dbReference type="AlphaFoldDB" id="A0A1I0SS19"/>
<protein>
    <recommendedName>
        <fullName evidence="4">Primosomal protein</fullName>
    </recommendedName>
</protein>
<evidence type="ECO:0000313" key="3">
    <source>
        <dbReference type="Proteomes" id="UP000182054"/>
    </source>
</evidence>